<organism evidence="1">
    <name type="scientific">bioreactor metagenome</name>
    <dbReference type="NCBI Taxonomy" id="1076179"/>
    <lineage>
        <taxon>unclassified sequences</taxon>
        <taxon>metagenomes</taxon>
        <taxon>ecological metagenomes</taxon>
    </lineage>
</organism>
<comment type="caution">
    <text evidence="1">The sequence shown here is derived from an EMBL/GenBank/DDBJ whole genome shotgun (WGS) entry which is preliminary data.</text>
</comment>
<sequence length="87" mass="9972">MGLTVPVLFRRYTELCENGGVKFIDFNIDANFSNCVDGFVILEISKIKQMYKTRYKFEEDNISDEIFINQAGQLILTNSHKTTADKA</sequence>
<protein>
    <submittedName>
        <fullName evidence="1">Uncharacterized protein</fullName>
    </submittedName>
</protein>
<gene>
    <name evidence="1" type="ORF">SDC9_138130</name>
</gene>
<dbReference type="EMBL" id="VSSQ01038124">
    <property type="protein sequence ID" value="MPM91005.1"/>
    <property type="molecule type" value="Genomic_DNA"/>
</dbReference>
<name>A0A645DP36_9ZZZZ</name>
<accession>A0A645DP36</accession>
<evidence type="ECO:0000313" key="1">
    <source>
        <dbReference type="EMBL" id="MPM91005.1"/>
    </source>
</evidence>
<proteinExistence type="predicted"/>
<dbReference type="AlphaFoldDB" id="A0A645DP36"/>
<reference evidence="1" key="1">
    <citation type="submission" date="2019-08" db="EMBL/GenBank/DDBJ databases">
        <authorList>
            <person name="Kucharzyk K."/>
            <person name="Murdoch R.W."/>
            <person name="Higgins S."/>
            <person name="Loffler F."/>
        </authorList>
    </citation>
    <scope>NUCLEOTIDE SEQUENCE</scope>
</reference>